<dbReference type="CDD" id="cd00143">
    <property type="entry name" value="PP2Cc"/>
    <property type="match status" value="1"/>
</dbReference>
<dbReference type="EMBL" id="JASZYV010000002">
    <property type="protein sequence ID" value="MDM0044750.1"/>
    <property type="molecule type" value="Genomic_DNA"/>
</dbReference>
<keyword evidence="5" id="KW-0812">Transmembrane</keyword>
<keyword evidence="1 8" id="KW-0808">Transferase</keyword>
<feature type="domain" description="PPM-type phosphatase" evidence="7">
    <location>
        <begin position="4"/>
        <end position="236"/>
    </location>
</feature>
<dbReference type="RefSeq" id="WP_286660628.1">
    <property type="nucleotide sequence ID" value="NZ_JBHTJD010000009.1"/>
</dbReference>
<evidence type="ECO:0000313" key="8">
    <source>
        <dbReference type="EMBL" id="MDM0044750.1"/>
    </source>
</evidence>
<dbReference type="EC" id="3.1.3.-" evidence="8"/>
<dbReference type="CDD" id="cd14014">
    <property type="entry name" value="STKc_PknB_like"/>
    <property type="match status" value="1"/>
</dbReference>
<evidence type="ECO:0000259" key="6">
    <source>
        <dbReference type="PROSITE" id="PS50011"/>
    </source>
</evidence>
<dbReference type="Proteomes" id="UP001174908">
    <property type="component" value="Unassembled WGS sequence"/>
</dbReference>
<dbReference type="EC" id="2.7.11.-" evidence="8"/>
<dbReference type="Gene3D" id="1.10.510.10">
    <property type="entry name" value="Transferase(Phosphotransferase) domain 1"/>
    <property type="match status" value="1"/>
</dbReference>
<feature type="transmembrane region" description="Helical" evidence="5">
    <location>
        <begin position="552"/>
        <end position="572"/>
    </location>
</feature>
<dbReference type="SMART" id="SM00332">
    <property type="entry name" value="PP2Cc"/>
    <property type="match status" value="1"/>
</dbReference>
<dbReference type="Pfam" id="PF13672">
    <property type="entry name" value="PP2C_2"/>
    <property type="match status" value="1"/>
</dbReference>
<dbReference type="EC" id="3.1.3.16" evidence="8"/>
<dbReference type="InterPro" id="IPR000719">
    <property type="entry name" value="Prot_kinase_dom"/>
</dbReference>
<keyword evidence="9" id="KW-1185">Reference proteome</keyword>
<feature type="domain" description="Protein kinase" evidence="6">
    <location>
        <begin position="269"/>
        <end position="530"/>
    </location>
</feature>
<dbReference type="InterPro" id="IPR008266">
    <property type="entry name" value="Tyr_kinase_AS"/>
</dbReference>
<dbReference type="PROSITE" id="PS50011">
    <property type="entry name" value="PROTEIN_KINASE_DOM"/>
    <property type="match status" value="1"/>
</dbReference>
<dbReference type="Gene3D" id="3.60.40.10">
    <property type="entry name" value="PPM-type phosphatase domain"/>
    <property type="match status" value="1"/>
</dbReference>
<keyword evidence="2" id="KW-0547">Nucleotide-binding</keyword>
<accession>A0ABT7NA63</accession>
<keyword evidence="5" id="KW-0472">Membrane</keyword>
<comment type="caution">
    <text evidence="8">The sequence shown here is derived from an EMBL/GenBank/DDBJ whole genome shotgun (WGS) entry which is preliminary data.</text>
</comment>
<protein>
    <submittedName>
        <fullName evidence="8">Bifunctional protein-serine/threonine kinase/phosphatase</fullName>
        <ecNumber evidence="8">2.7.11.-</ecNumber>
        <ecNumber evidence="8">3.1.3.-</ecNumber>
        <ecNumber evidence="8">3.1.3.16</ecNumber>
    </submittedName>
</protein>
<dbReference type="Pfam" id="PF00069">
    <property type="entry name" value="Pkinase"/>
    <property type="match status" value="1"/>
</dbReference>
<evidence type="ECO:0000256" key="2">
    <source>
        <dbReference type="ARBA" id="ARBA00022741"/>
    </source>
</evidence>
<name>A0ABT7NA63_9BURK</name>
<sequence>MRVSLGQHSQAAHEDGINQDFHGAMLPRGAQLQSKGIALALADGIGSSRVSQVASAAAVRGFLDDYYATSEAWSVRRSAQRVLAATNAWLHAQNQRSHARFDKDSGYVCTFSALILKGREAHLLHVGDSRIYRVHGASLEQLTQDHRVHLSSAESYLGRALGVNAGVEIDYHCLQVEPGDVFLLATDGACNALDGAAVQVALAQSAGDLDRAAEQLVARARAHGSDDDATLQLLSIEALPEPGSDSLPLSREGLALPPSLAPRMGFEGYTIVRSLHASARSHVHLAVDDESGAQVVVKTPSVDLREQPDYLDRFVLEEWVARRIHHPNVLRPAVNERPRRHLFTAMEFAPGQTLAQWMTDHPRPSLDVVRAIVTQIAMGLCAFHGKEMLHQDLRPENVMVDDTGTVRIIDFAAVHVAGLAEGMAEPEARAILGSLQYTAPEYFTGGAGTERSDLFSLAVLAYQMLSGHLPYGLQVTQLRGPSDLRRLRYEPLRHRRPELPAWLDAVLAKALHPDPAKRQESPAEFAQDLKKPGAQFHRSGAPPLIERHPVRFWQAATLVLALAVIVLLGQLLGR</sequence>
<evidence type="ECO:0000259" key="7">
    <source>
        <dbReference type="PROSITE" id="PS51746"/>
    </source>
</evidence>
<keyword evidence="8" id="KW-0378">Hydrolase</keyword>
<evidence type="ECO:0000256" key="3">
    <source>
        <dbReference type="ARBA" id="ARBA00022777"/>
    </source>
</evidence>
<evidence type="ECO:0000256" key="1">
    <source>
        <dbReference type="ARBA" id="ARBA00022679"/>
    </source>
</evidence>
<proteinExistence type="predicted"/>
<dbReference type="PROSITE" id="PS51746">
    <property type="entry name" value="PPM_2"/>
    <property type="match status" value="1"/>
</dbReference>
<keyword evidence="5" id="KW-1133">Transmembrane helix</keyword>
<dbReference type="GO" id="GO:0004722">
    <property type="term" value="F:protein serine/threonine phosphatase activity"/>
    <property type="evidence" value="ECO:0007669"/>
    <property type="project" value="UniProtKB-EC"/>
</dbReference>
<dbReference type="SUPFAM" id="SSF56112">
    <property type="entry name" value="Protein kinase-like (PK-like)"/>
    <property type="match status" value="1"/>
</dbReference>
<dbReference type="GO" id="GO:0016301">
    <property type="term" value="F:kinase activity"/>
    <property type="evidence" value="ECO:0007669"/>
    <property type="project" value="UniProtKB-KW"/>
</dbReference>
<keyword evidence="4" id="KW-0067">ATP-binding</keyword>
<evidence type="ECO:0000256" key="4">
    <source>
        <dbReference type="ARBA" id="ARBA00022840"/>
    </source>
</evidence>
<dbReference type="InterPro" id="IPR011009">
    <property type="entry name" value="Kinase-like_dom_sf"/>
</dbReference>
<dbReference type="PANTHER" id="PTHR43289:SF6">
    <property type="entry name" value="SERINE_THREONINE-PROTEIN KINASE NEKL-3"/>
    <property type="match status" value="1"/>
</dbReference>
<reference evidence="8" key="1">
    <citation type="submission" date="2023-06" db="EMBL/GenBank/DDBJ databases">
        <authorList>
            <person name="Jiang Y."/>
            <person name="Liu Q."/>
        </authorList>
    </citation>
    <scope>NUCLEOTIDE SEQUENCE</scope>
    <source>
        <strain evidence="8">CGMCC 1.12089</strain>
    </source>
</reference>
<dbReference type="Gene3D" id="3.30.200.20">
    <property type="entry name" value="Phosphorylase Kinase, domain 1"/>
    <property type="match status" value="1"/>
</dbReference>
<keyword evidence="3 8" id="KW-0418">Kinase</keyword>
<dbReference type="InterPro" id="IPR036457">
    <property type="entry name" value="PPM-type-like_dom_sf"/>
</dbReference>
<organism evidence="8 9">
    <name type="scientific">Variovorax dokdonensis</name>
    <dbReference type="NCBI Taxonomy" id="344883"/>
    <lineage>
        <taxon>Bacteria</taxon>
        <taxon>Pseudomonadati</taxon>
        <taxon>Pseudomonadota</taxon>
        <taxon>Betaproteobacteria</taxon>
        <taxon>Burkholderiales</taxon>
        <taxon>Comamonadaceae</taxon>
        <taxon>Variovorax</taxon>
    </lineage>
</organism>
<dbReference type="PROSITE" id="PS00109">
    <property type="entry name" value="PROTEIN_KINASE_TYR"/>
    <property type="match status" value="1"/>
</dbReference>
<dbReference type="SMART" id="SM00331">
    <property type="entry name" value="PP2C_SIG"/>
    <property type="match status" value="1"/>
</dbReference>
<evidence type="ECO:0000313" key="9">
    <source>
        <dbReference type="Proteomes" id="UP001174908"/>
    </source>
</evidence>
<gene>
    <name evidence="8" type="ORF">QTH91_09675</name>
</gene>
<dbReference type="SUPFAM" id="SSF81606">
    <property type="entry name" value="PP2C-like"/>
    <property type="match status" value="1"/>
</dbReference>
<dbReference type="PANTHER" id="PTHR43289">
    <property type="entry name" value="MITOGEN-ACTIVATED PROTEIN KINASE KINASE KINASE 20-RELATED"/>
    <property type="match status" value="1"/>
</dbReference>
<evidence type="ECO:0000256" key="5">
    <source>
        <dbReference type="SAM" id="Phobius"/>
    </source>
</evidence>
<dbReference type="InterPro" id="IPR001932">
    <property type="entry name" value="PPM-type_phosphatase-like_dom"/>
</dbReference>